<reference evidence="3" key="1">
    <citation type="submission" date="2016-11" db="EMBL/GenBank/DDBJ databases">
        <authorList>
            <person name="Schniete J.K."/>
            <person name="Salih T."/>
            <person name="Algora Gallardo L."/>
            <person name="Martinez Fernandez S."/>
            <person name="Herron P.R."/>
        </authorList>
    </citation>
    <scope>NUCLEOTIDE SEQUENCE [LARGE SCALE GENOMIC DNA]</scope>
    <source>
        <strain evidence="3">DSM 41896</strain>
    </source>
</reference>
<evidence type="ECO:0000313" key="3">
    <source>
        <dbReference type="Proteomes" id="UP000184286"/>
    </source>
</evidence>
<dbReference type="InterPro" id="IPR058119">
    <property type="entry name" value="SCO0607-like"/>
</dbReference>
<evidence type="ECO:0000313" key="2">
    <source>
        <dbReference type="EMBL" id="OQD55013.1"/>
    </source>
</evidence>
<feature type="region of interest" description="Disordered" evidence="1">
    <location>
        <begin position="30"/>
        <end position="50"/>
    </location>
</feature>
<dbReference type="EMBL" id="MPOH02000015">
    <property type="protein sequence ID" value="OQD55013.1"/>
    <property type="molecule type" value="Genomic_DNA"/>
</dbReference>
<proteinExistence type="predicted"/>
<dbReference type="NCBIfam" id="NF046120">
    <property type="entry name" value="lipo_SCO0607"/>
    <property type="match status" value="1"/>
</dbReference>
<reference evidence="2 3" key="2">
    <citation type="submission" date="2017-02" db="EMBL/GenBank/DDBJ databases">
        <title>Draft genome sequence of Streptomyces phaeoluteigriseus type strain DSM41896.</title>
        <authorList>
            <person name="Salih T.S."/>
            <person name="Algora Gallardo L."/>
            <person name="Melo Santos T."/>
            <person name="Filgueira Martinez S."/>
            <person name="Herron P.R."/>
        </authorList>
    </citation>
    <scope>NUCLEOTIDE SEQUENCE [LARGE SCALE GENOMIC DNA]</scope>
    <source>
        <strain evidence="2 3">DSM 41896</strain>
    </source>
</reference>
<dbReference type="Proteomes" id="UP000184286">
    <property type="component" value="Unassembled WGS sequence"/>
</dbReference>
<dbReference type="OrthoDB" id="4315065at2"/>
<name>A0A1V6MRW0_9ACTN</name>
<protein>
    <submittedName>
        <fullName evidence="2">Uncharacterized protein</fullName>
    </submittedName>
</protein>
<accession>A0A1V6MRW0</accession>
<sequence>MLPVAGVTAAVPTGCSLRIEEAMCGGGEHPVPAVGGTGGTGVPNEEEPPGGCVRCPQGKVPEIVGDEWDTYGSTRTLDERGNVVVAPDAG</sequence>
<organism evidence="2 3">
    <name type="scientific">Streptomyces phaeoluteigriseus</name>
    <dbReference type="NCBI Taxonomy" id="114686"/>
    <lineage>
        <taxon>Bacteria</taxon>
        <taxon>Bacillati</taxon>
        <taxon>Actinomycetota</taxon>
        <taxon>Actinomycetes</taxon>
        <taxon>Kitasatosporales</taxon>
        <taxon>Streptomycetaceae</taxon>
        <taxon>Streptomyces</taxon>
        <taxon>Streptomyces aurantiacus group</taxon>
    </lineage>
</organism>
<dbReference type="AlphaFoldDB" id="A0A1V6MRW0"/>
<gene>
    <name evidence="2" type="ORF">BM536_017820</name>
</gene>
<comment type="caution">
    <text evidence="2">The sequence shown here is derived from an EMBL/GenBank/DDBJ whole genome shotgun (WGS) entry which is preliminary data.</text>
</comment>
<evidence type="ECO:0000256" key="1">
    <source>
        <dbReference type="SAM" id="MobiDB-lite"/>
    </source>
</evidence>